<dbReference type="OrthoDB" id="1631120at2"/>
<keyword evidence="4" id="KW-1185">Reference proteome</keyword>
<name>A0A0H3CQ24_ENTCC</name>
<dbReference type="PATRIC" id="fig|716541.4.peg.4330"/>
<dbReference type="EnsemblBacteria" id="ADF63714">
    <property type="protein sequence ID" value="ADF63714"/>
    <property type="gene ID" value="ECL_04181"/>
</dbReference>
<gene>
    <name evidence="3" type="ordered locus">ECL_04181</name>
</gene>
<dbReference type="AlphaFoldDB" id="A0A0H3CQ24"/>
<feature type="transmembrane region" description="Helical" evidence="1">
    <location>
        <begin position="44"/>
        <end position="67"/>
    </location>
</feature>
<keyword evidence="1" id="KW-0472">Membrane</keyword>
<dbReference type="InterPro" id="IPR007896">
    <property type="entry name" value="BTP_bacteria"/>
</dbReference>
<organism evidence="3 4">
    <name type="scientific">Enterobacter cloacae subsp. cloacae (strain ATCC 13047 / DSM 30054 / NBRC 13535 / NCTC 10005 / WDCM 00083 / NCDC 279-56)</name>
    <dbReference type="NCBI Taxonomy" id="716541"/>
    <lineage>
        <taxon>Bacteria</taxon>
        <taxon>Pseudomonadati</taxon>
        <taxon>Pseudomonadota</taxon>
        <taxon>Gammaproteobacteria</taxon>
        <taxon>Enterobacterales</taxon>
        <taxon>Enterobacteriaceae</taxon>
        <taxon>Enterobacter</taxon>
        <taxon>Enterobacter cloacae complex</taxon>
    </lineage>
</organism>
<evidence type="ECO:0000313" key="3">
    <source>
        <dbReference type="EMBL" id="ADF63714.1"/>
    </source>
</evidence>
<dbReference type="eggNOG" id="COG4125">
    <property type="taxonomic scope" value="Bacteria"/>
</dbReference>
<dbReference type="HOGENOM" id="CLU_120004_1_0_6"/>
<reference evidence="3 4" key="1">
    <citation type="journal article" date="2010" name="J. Bacteriol.">
        <title>Complete genome sequence of Enterobacter cloacae subsp. cloacae type strain ATCC 13047.</title>
        <authorList>
            <person name="Ren Y."/>
            <person name="Ren Y."/>
            <person name="Zhou Z."/>
            <person name="Guo X."/>
            <person name="Li Y."/>
            <person name="Feng L."/>
            <person name="Wang L."/>
        </authorList>
    </citation>
    <scope>NUCLEOTIDE SEQUENCE [LARGE SCALE GENOMIC DNA]</scope>
    <source>
        <strain evidence="4">ATCC 13047 / DSM 30054 / NBRC 13535 / NCTC 10005 / WDCM 00083 / NCDC 279-56</strain>
    </source>
</reference>
<proteinExistence type="predicted"/>
<dbReference type="STRING" id="716541.ECL_04181"/>
<accession>A0A0H3CQ24</accession>
<dbReference type="EMBL" id="CP001918">
    <property type="protein sequence ID" value="ADF63714.1"/>
    <property type="molecule type" value="Genomic_DNA"/>
</dbReference>
<keyword evidence="1 3" id="KW-0812">Transmembrane</keyword>
<feature type="transmembrane region" description="Helical" evidence="1">
    <location>
        <begin position="116"/>
        <end position="140"/>
    </location>
</feature>
<protein>
    <submittedName>
        <fullName evidence="3">Transmembrane pair domain-containing protein</fullName>
    </submittedName>
</protein>
<dbReference type="NCBIfam" id="NF033665">
    <property type="entry name" value="PACE_efflu_PCE"/>
    <property type="match status" value="1"/>
</dbReference>
<evidence type="ECO:0000256" key="1">
    <source>
        <dbReference type="SAM" id="Phobius"/>
    </source>
</evidence>
<evidence type="ECO:0000259" key="2">
    <source>
        <dbReference type="Pfam" id="PF05232"/>
    </source>
</evidence>
<feature type="transmembrane region" description="Helical" evidence="1">
    <location>
        <begin position="73"/>
        <end position="95"/>
    </location>
</feature>
<feature type="domain" description="Chlorhexidine efflux transporter" evidence="2">
    <location>
        <begin position="106"/>
        <end position="168"/>
    </location>
</feature>
<dbReference type="NCBIfam" id="NF033664">
    <property type="entry name" value="PACE_transport"/>
    <property type="match status" value="1"/>
</dbReference>
<dbReference type="Proteomes" id="UP000002363">
    <property type="component" value="Chromosome"/>
</dbReference>
<evidence type="ECO:0000313" key="4">
    <source>
        <dbReference type="Proteomes" id="UP000002363"/>
    </source>
</evidence>
<dbReference type="KEGG" id="enc:ECL_04181"/>
<dbReference type="InterPro" id="IPR058208">
    <property type="entry name" value="PACE"/>
</dbReference>
<feature type="domain" description="Chlorhexidine efflux transporter" evidence="2">
    <location>
        <begin position="38"/>
        <end position="100"/>
    </location>
</feature>
<sequence>MDTIFNISPLAIKIGTINAHTGELTRSKAMQHQDALQRKLPERIFHAVCFEGIATAILAPTAAWLMQRSVVEMGGLTIILATTAMLWNIIYNFGFDRFWPVQRVKRTAKVRAMHALGFECGFIVIGVSIVAAVLGVTLLQAFTLEIGFFLFFLPYTMFYNWAYDTLREKFLKRRQQRRALAG</sequence>
<feature type="transmembrane region" description="Helical" evidence="1">
    <location>
        <begin position="146"/>
        <end position="163"/>
    </location>
</feature>
<dbReference type="Pfam" id="PF05232">
    <property type="entry name" value="BTP"/>
    <property type="match status" value="2"/>
</dbReference>
<keyword evidence="1" id="KW-1133">Transmembrane helix</keyword>